<sequence>MTTNSTNVTMASPRSDARRASRINPDYLSAGLLFALTVLMIACSRLISPSLGSWAQVSTVLTLGCFLLVAAFGQGLVILSGGLDLSVASLFMFGGVMSTALIGSSNAGAWYLMPAILVGAGLIGALSGVGIAWLKIPPFIMTMGVGIIVGSIALGYTSGSTLGGSPLFLEALMKGSLLNVPVVVLVFVAICVVGLMLQTRTVFGRNLYAIGGSLGAARVSGISVTRTLVLTYTGSAICAAAGGALLTGYSGGATLMMGEPYLLPSIAAVVVGGSSILGGRGSFLGTIVGTLFLTTLDSVIAATGLAQGWRLIVSGLVIVVALLCQSSSAGSLATWFSRLRR</sequence>
<dbReference type="EMBL" id="QJSQ01000026">
    <property type="protein sequence ID" value="PYE17283.1"/>
    <property type="molecule type" value="Genomic_DNA"/>
</dbReference>
<feature type="transmembrane region" description="Helical" evidence="11">
    <location>
        <begin position="53"/>
        <end position="73"/>
    </location>
</feature>
<evidence type="ECO:0000256" key="11">
    <source>
        <dbReference type="SAM" id="Phobius"/>
    </source>
</evidence>
<accession>A0A2V4TMN9</accession>
<evidence type="ECO:0000256" key="10">
    <source>
        <dbReference type="ARBA" id="ARBA00039381"/>
    </source>
</evidence>
<keyword evidence="3" id="KW-0813">Transport</keyword>
<evidence type="ECO:0000256" key="5">
    <source>
        <dbReference type="ARBA" id="ARBA00022519"/>
    </source>
</evidence>
<comment type="caution">
    <text evidence="12">The sequence shown here is derived from an EMBL/GenBank/DDBJ whole genome shotgun (WGS) entry which is preliminary data.</text>
</comment>
<evidence type="ECO:0000256" key="1">
    <source>
        <dbReference type="ARBA" id="ARBA00004651"/>
    </source>
</evidence>
<feature type="transmembrane region" description="Helical" evidence="11">
    <location>
        <begin position="312"/>
        <end position="336"/>
    </location>
</feature>
<evidence type="ECO:0000256" key="3">
    <source>
        <dbReference type="ARBA" id="ARBA00022448"/>
    </source>
</evidence>
<dbReference type="InterPro" id="IPR001851">
    <property type="entry name" value="ABC_transp_permease"/>
</dbReference>
<keyword evidence="8 11" id="KW-0472">Membrane</keyword>
<dbReference type="RefSeq" id="WP_110856854.1">
    <property type="nucleotide sequence ID" value="NZ_QJSQ01000026.1"/>
</dbReference>
<gene>
    <name evidence="12" type="ORF">C7410_12692</name>
</gene>
<dbReference type="CDD" id="cd06579">
    <property type="entry name" value="TM_PBP1_transp_AraH_like"/>
    <property type="match status" value="1"/>
</dbReference>
<feature type="transmembrane region" description="Helical" evidence="11">
    <location>
        <begin position="177"/>
        <end position="197"/>
    </location>
</feature>
<dbReference type="OrthoDB" id="9799990at2"/>
<name>A0A2V4TMN9_9BURK</name>
<dbReference type="Pfam" id="PF02653">
    <property type="entry name" value="BPD_transp_2"/>
    <property type="match status" value="1"/>
</dbReference>
<protein>
    <recommendedName>
        <fullName evidence="10">Autoinducer 2 import system permease protein LsrD</fullName>
    </recommendedName>
</protein>
<reference evidence="12 13" key="1">
    <citation type="submission" date="2018-06" db="EMBL/GenBank/DDBJ databases">
        <title>Genomic Encyclopedia of Type Strains, Phase IV (KMG-V): Genome sequencing to study the core and pangenomes of soil and plant-associated prokaryotes.</title>
        <authorList>
            <person name="Whitman W."/>
        </authorList>
    </citation>
    <scope>NUCLEOTIDE SEQUENCE [LARGE SCALE GENOMIC DNA]</scope>
    <source>
        <strain evidence="12 13">SRCL-318</strain>
    </source>
</reference>
<comment type="subunit">
    <text evidence="2">The complex is composed of two ATP-binding proteins (LsrA), two transmembrane proteins (LsrC and LsrD) and a solute-binding protein (LsrB).</text>
</comment>
<comment type="function">
    <text evidence="9">Part of the ABC transporter complex LsrABCD involved in autoinducer 2 (AI-2) import. Probably responsible for the translocation of the substrate across the membrane.</text>
</comment>
<dbReference type="PANTHER" id="PTHR32196:SF71">
    <property type="entry name" value="AUTOINDUCER 2 IMPORT SYSTEM PERMEASE PROTEIN LSRD"/>
    <property type="match status" value="1"/>
</dbReference>
<feature type="transmembrane region" description="Helical" evidence="11">
    <location>
        <begin position="286"/>
        <end position="306"/>
    </location>
</feature>
<dbReference type="GO" id="GO:0005886">
    <property type="term" value="C:plasma membrane"/>
    <property type="evidence" value="ECO:0007669"/>
    <property type="project" value="UniProtKB-SubCell"/>
</dbReference>
<dbReference type="GO" id="GO:0022857">
    <property type="term" value="F:transmembrane transporter activity"/>
    <property type="evidence" value="ECO:0007669"/>
    <property type="project" value="InterPro"/>
</dbReference>
<dbReference type="Proteomes" id="UP000247772">
    <property type="component" value="Unassembled WGS sequence"/>
</dbReference>
<evidence type="ECO:0000256" key="4">
    <source>
        <dbReference type="ARBA" id="ARBA00022475"/>
    </source>
</evidence>
<dbReference type="PANTHER" id="PTHR32196">
    <property type="entry name" value="ABC TRANSPORTER PERMEASE PROTEIN YPHD-RELATED-RELATED"/>
    <property type="match status" value="1"/>
</dbReference>
<evidence type="ECO:0000256" key="2">
    <source>
        <dbReference type="ARBA" id="ARBA00011262"/>
    </source>
</evidence>
<comment type="subcellular location">
    <subcellularLocation>
        <location evidence="1">Cell membrane</location>
        <topology evidence="1">Multi-pass membrane protein</topology>
    </subcellularLocation>
</comment>
<evidence type="ECO:0000256" key="6">
    <source>
        <dbReference type="ARBA" id="ARBA00022692"/>
    </source>
</evidence>
<organism evidence="12 13">
    <name type="scientific">Paraburkholderia silvatlantica</name>
    <dbReference type="NCBI Taxonomy" id="321895"/>
    <lineage>
        <taxon>Bacteria</taxon>
        <taxon>Pseudomonadati</taxon>
        <taxon>Pseudomonadota</taxon>
        <taxon>Betaproteobacteria</taxon>
        <taxon>Burkholderiales</taxon>
        <taxon>Burkholderiaceae</taxon>
        <taxon>Paraburkholderia</taxon>
    </lineage>
</organism>
<feature type="transmembrane region" description="Helical" evidence="11">
    <location>
        <begin position="228"/>
        <end position="249"/>
    </location>
</feature>
<proteinExistence type="predicted"/>
<feature type="transmembrane region" description="Helical" evidence="11">
    <location>
        <begin position="109"/>
        <end position="132"/>
    </location>
</feature>
<evidence type="ECO:0000313" key="12">
    <source>
        <dbReference type="EMBL" id="PYE17283.1"/>
    </source>
</evidence>
<keyword evidence="5" id="KW-0997">Cell inner membrane</keyword>
<keyword evidence="6 11" id="KW-0812">Transmembrane</keyword>
<dbReference type="AlphaFoldDB" id="A0A2V4TMN9"/>
<feature type="transmembrane region" description="Helical" evidence="11">
    <location>
        <begin position="27"/>
        <end position="47"/>
    </location>
</feature>
<evidence type="ECO:0000256" key="8">
    <source>
        <dbReference type="ARBA" id="ARBA00023136"/>
    </source>
</evidence>
<feature type="transmembrane region" description="Helical" evidence="11">
    <location>
        <begin position="261"/>
        <end position="279"/>
    </location>
</feature>
<feature type="transmembrane region" description="Helical" evidence="11">
    <location>
        <begin position="139"/>
        <end position="157"/>
    </location>
</feature>
<feature type="transmembrane region" description="Helical" evidence="11">
    <location>
        <begin position="85"/>
        <end position="103"/>
    </location>
</feature>
<keyword evidence="7 11" id="KW-1133">Transmembrane helix</keyword>
<evidence type="ECO:0000256" key="7">
    <source>
        <dbReference type="ARBA" id="ARBA00022989"/>
    </source>
</evidence>
<keyword evidence="4" id="KW-1003">Cell membrane</keyword>
<evidence type="ECO:0000256" key="9">
    <source>
        <dbReference type="ARBA" id="ARBA00025439"/>
    </source>
</evidence>
<evidence type="ECO:0000313" key="13">
    <source>
        <dbReference type="Proteomes" id="UP000247772"/>
    </source>
</evidence>